<comment type="caution">
    <text evidence="2">The sequence shown here is derived from an EMBL/GenBank/DDBJ whole genome shotgun (WGS) entry which is preliminary data.</text>
</comment>
<accession>A0A9W4U367</accession>
<proteinExistence type="predicted"/>
<feature type="compositionally biased region" description="Low complexity" evidence="1">
    <location>
        <begin position="227"/>
        <end position="247"/>
    </location>
</feature>
<feature type="region of interest" description="Disordered" evidence="1">
    <location>
        <begin position="160"/>
        <end position="321"/>
    </location>
</feature>
<dbReference type="Proteomes" id="UP001152607">
    <property type="component" value="Unassembled WGS sequence"/>
</dbReference>
<gene>
    <name evidence="2" type="ORF">PDIGIT_LOCUS1411</name>
</gene>
<feature type="compositionally biased region" description="Basic and acidic residues" evidence="1">
    <location>
        <begin position="90"/>
        <end position="101"/>
    </location>
</feature>
<evidence type="ECO:0000256" key="1">
    <source>
        <dbReference type="SAM" id="MobiDB-lite"/>
    </source>
</evidence>
<protein>
    <submittedName>
        <fullName evidence="2">Uncharacterized protein</fullName>
    </submittedName>
</protein>
<evidence type="ECO:0000313" key="3">
    <source>
        <dbReference type="Proteomes" id="UP001152607"/>
    </source>
</evidence>
<reference evidence="2" key="1">
    <citation type="submission" date="2023-01" db="EMBL/GenBank/DDBJ databases">
        <authorList>
            <person name="Van Ghelder C."/>
            <person name="Rancurel C."/>
        </authorList>
    </citation>
    <scope>NUCLEOTIDE SEQUENCE</scope>
    <source>
        <strain evidence="2">CNCM I-4278</strain>
    </source>
</reference>
<name>A0A9W4U367_9PLEO</name>
<dbReference type="AlphaFoldDB" id="A0A9W4U367"/>
<organism evidence="2 3">
    <name type="scientific">Periconia digitata</name>
    <dbReference type="NCBI Taxonomy" id="1303443"/>
    <lineage>
        <taxon>Eukaryota</taxon>
        <taxon>Fungi</taxon>
        <taxon>Dikarya</taxon>
        <taxon>Ascomycota</taxon>
        <taxon>Pezizomycotina</taxon>
        <taxon>Dothideomycetes</taxon>
        <taxon>Pleosporomycetidae</taxon>
        <taxon>Pleosporales</taxon>
        <taxon>Massarineae</taxon>
        <taxon>Periconiaceae</taxon>
        <taxon>Periconia</taxon>
    </lineage>
</organism>
<sequence>MTVERTISRHCASITLFTHKARFTGFLNSTTDRLAIKRFCFCSKITLQLHPSEHQRSNMSNQAPQLPKDPGHSDMMRHLAIRRAQIERFTQREEEEKKRLADFTVPIPTPSPRRQPHQPSPSHAPLTPPQTPLQNRATVVQHVDPEQLLYVGYRPRHLRSEDPIASTMPMTSESTTTQGYSNSRYRSSGRLRVVNAAPNPASSSRPPIAESSRTDGPQARSRVVDMPHTPVASSPSASSSRLTAPASHLPRTPSQLSYRGVLHQPQPRYPHPHPHSSLLPQPPPLFHYPRNPAPALPPTPPETPISPSPSSPARPPQRPQRPAAILFHKPLPPLPPPQQSERKLDWRCQCRREVCVCGNIRLW</sequence>
<keyword evidence="3" id="KW-1185">Reference proteome</keyword>
<feature type="region of interest" description="Disordered" evidence="1">
    <location>
        <begin position="90"/>
        <end position="132"/>
    </location>
</feature>
<evidence type="ECO:0000313" key="2">
    <source>
        <dbReference type="EMBL" id="CAI6262653.1"/>
    </source>
</evidence>
<feature type="compositionally biased region" description="Pro residues" evidence="1">
    <location>
        <begin position="280"/>
        <end position="319"/>
    </location>
</feature>
<feature type="compositionally biased region" description="Low complexity" evidence="1">
    <location>
        <begin position="166"/>
        <end position="209"/>
    </location>
</feature>
<dbReference type="EMBL" id="CAOQHR010000001">
    <property type="protein sequence ID" value="CAI6262653.1"/>
    <property type="molecule type" value="Genomic_DNA"/>
</dbReference>